<dbReference type="OrthoDB" id="2551456at2"/>
<keyword evidence="4 7" id="KW-0812">Transmembrane</keyword>
<evidence type="ECO:0000313" key="10">
    <source>
        <dbReference type="Proteomes" id="UP000295418"/>
    </source>
</evidence>
<feature type="transmembrane region" description="Helical" evidence="7">
    <location>
        <begin position="223"/>
        <end position="244"/>
    </location>
</feature>
<feature type="transmembrane region" description="Helical" evidence="7">
    <location>
        <begin position="274"/>
        <end position="296"/>
    </location>
</feature>
<dbReference type="Gene3D" id="1.10.3720.10">
    <property type="entry name" value="MetI-like"/>
    <property type="match status" value="1"/>
</dbReference>
<feature type="transmembrane region" description="Helical" evidence="7">
    <location>
        <begin position="6"/>
        <end position="27"/>
    </location>
</feature>
<dbReference type="AlphaFoldDB" id="A0A4R4EB42"/>
<feature type="transmembrane region" description="Helical" evidence="7">
    <location>
        <begin position="130"/>
        <end position="151"/>
    </location>
</feature>
<name>A0A4R4EB42_9BACL</name>
<keyword evidence="6 7" id="KW-0472">Membrane</keyword>
<keyword evidence="10" id="KW-1185">Reference proteome</keyword>
<proteinExistence type="inferred from homology"/>
<dbReference type="GO" id="GO:0005886">
    <property type="term" value="C:plasma membrane"/>
    <property type="evidence" value="ECO:0007669"/>
    <property type="project" value="UniProtKB-SubCell"/>
</dbReference>
<dbReference type="EMBL" id="SKFG01000021">
    <property type="protein sequence ID" value="TCZ75351.1"/>
    <property type="molecule type" value="Genomic_DNA"/>
</dbReference>
<evidence type="ECO:0000256" key="6">
    <source>
        <dbReference type="ARBA" id="ARBA00023136"/>
    </source>
</evidence>
<comment type="caution">
    <text evidence="9">The sequence shown here is derived from an EMBL/GenBank/DDBJ whole genome shotgun (WGS) entry which is preliminary data.</text>
</comment>
<accession>A0A4R4EB42</accession>
<dbReference type="Proteomes" id="UP000295418">
    <property type="component" value="Unassembled WGS sequence"/>
</dbReference>
<evidence type="ECO:0000256" key="2">
    <source>
        <dbReference type="ARBA" id="ARBA00022448"/>
    </source>
</evidence>
<keyword evidence="5 7" id="KW-1133">Transmembrane helix</keyword>
<evidence type="ECO:0000256" key="7">
    <source>
        <dbReference type="RuleBase" id="RU363032"/>
    </source>
</evidence>
<evidence type="ECO:0000259" key="8">
    <source>
        <dbReference type="PROSITE" id="PS50928"/>
    </source>
</evidence>
<evidence type="ECO:0000256" key="3">
    <source>
        <dbReference type="ARBA" id="ARBA00022475"/>
    </source>
</evidence>
<dbReference type="SUPFAM" id="SSF161098">
    <property type="entry name" value="MetI-like"/>
    <property type="match status" value="1"/>
</dbReference>
<reference evidence="9 10" key="1">
    <citation type="submission" date="2019-03" db="EMBL/GenBank/DDBJ databases">
        <authorList>
            <person name="Kim M.K.M."/>
        </authorList>
    </citation>
    <scope>NUCLEOTIDE SEQUENCE [LARGE SCALE GENOMIC DNA]</scope>
    <source>
        <strain evidence="9 10">18JY21-1</strain>
    </source>
</reference>
<organism evidence="9 10">
    <name type="scientific">Paenibacillus albiflavus</name>
    <dbReference type="NCBI Taxonomy" id="2545760"/>
    <lineage>
        <taxon>Bacteria</taxon>
        <taxon>Bacillati</taxon>
        <taxon>Bacillota</taxon>
        <taxon>Bacilli</taxon>
        <taxon>Bacillales</taxon>
        <taxon>Paenibacillaceae</taxon>
        <taxon>Paenibacillus</taxon>
    </lineage>
</organism>
<dbReference type="PROSITE" id="PS50928">
    <property type="entry name" value="ABC_TM1"/>
    <property type="match status" value="1"/>
</dbReference>
<dbReference type="PANTHER" id="PTHR30465:SF0">
    <property type="entry name" value="OLIGOPEPTIDE TRANSPORT SYSTEM PERMEASE PROTEIN APPB"/>
    <property type="match status" value="1"/>
</dbReference>
<dbReference type="PANTHER" id="PTHR30465">
    <property type="entry name" value="INNER MEMBRANE ABC TRANSPORTER"/>
    <property type="match status" value="1"/>
</dbReference>
<sequence>MGLSIQILRSFIISMIAIAFIILAVLFPRHLTIVRGEFGVSLGNSKPIMTEFGENINNFFHELIVNHSLGPTRDSLTTVGKAVMTSMGNSIVIIIATFFLTVVFGTLKGILDYKLSKSKYTFFGNWTTWFFQSIPDFMLMVMMQFVVIRYLQWIPFFPQGRWSDFILPSILVSLHPITYLARITSASFAMQEGELYIRVARAKGISERSIVFKHMLRNSTSTILTHISPLFVYILSNLLMVEIFSNYPGAAQRMFLAIDYNRSYGTGSNYEPGVIIGIACCFMIMLLIIQIISLIMKQRIDPR</sequence>
<keyword evidence="2 7" id="KW-0813">Transport</keyword>
<feature type="domain" description="ABC transmembrane type-1" evidence="8">
    <location>
        <begin position="87"/>
        <end position="293"/>
    </location>
</feature>
<dbReference type="InterPro" id="IPR000515">
    <property type="entry name" value="MetI-like"/>
</dbReference>
<feature type="transmembrane region" description="Helical" evidence="7">
    <location>
        <begin position="91"/>
        <end position="110"/>
    </location>
</feature>
<gene>
    <name evidence="9" type="ORF">E0485_18000</name>
</gene>
<dbReference type="CDD" id="cd06261">
    <property type="entry name" value="TM_PBP2"/>
    <property type="match status" value="1"/>
</dbReference>
<dbReference type="Pfam" id="PF00528">
    <property type="entry name" value="BPD_transp_1"/>
    <property type="match status" value="1"/>
</dbReference>
<keyword evidence="3" id="KW-1003">Cell membrane</keyword>
<dbReference type="RefSeq" id="WP_132419451.1">
    <property type="nucleotide sequence ID" value="NZ_SKFG01000021.1"/>
</dbReference>
<evidence type="ECO:0000256" key="4">
    <source>
        <dbReference type="ARBA" id="ARBA00022692"/>
    </source>
</evidence>
<evidence type="ECO:0000313" key="9">
    <source>
        <dbReference type="EMBL" id="TCZ75351.1"/>
    </source>
</evidence>
<dbReference type="GO" id="GO:0055085">
    <property type="term" value="P:transmembrane transport"/>
    <property type="evidence" value="ECO:0007669"/>
    <property type="project" value="InterPro"/>
</dbReference>
<comment type="similarity">
    <text evidence="7">Belongs to the binding-protein-dependent transport system permease family.</text>
</comment>
<evidence type="ECO:0000256" key="1">
    <source>
        <dbReference type="ARBA" id="ARBA00004651"/>
    </source>
</evidence>
<comment type="subcellular location">
    <subcellularLocation>
        <location evidence="1 7">Cell membrane</location>
        <topology evidence="1 7">Multi-pass membrane protein</topology>
    </subcellularLocation>
</comment>
<evidence type="ECO:0000256" key="5">
    <source>
        <dbReference type="ARBA" id="ARBA00022989"/>
    </source>
</evidence>
<protein>
    <submittedName>
        <fullName evidence="9">ABC transporter permease</fullName>
    </submittedName>
</protein>
<dbReference type="InterPro" id="IPR035906">
    <property type="entry name" value="MetI-like_sf"/>
</dbReference>